<sequence length="254" mass="27986">MKRPPTKTGKKAVSQFADATHFRLNVSAAEAIAFSAEIYSGTAPELPEVEETDQALLCRLIVQAQPRNGKAQEQAHNLLREYGSLSAVMAAISWQEPSKSIKALPESVRVLLMLVREAGLRIQRARLRRSGILADSAQLYAYLRAVMGPEKREQVRVLFLNDKHQLLADDIMGQGTVDHTPVYPREIVSRALQVKATMLVLVHNHPSGDPTPSADDVVMTTQICGAAKIMNIHVWDHIIVAGEKLLSMREAGLL</sequence>
<dbReference type="InterPro" id="IPR001405">
    <property type="entry name" value="UPF0758"/>
</dbReference>
<protein>
    <submittedName>
        <fullName evidence="8">DNA repair protein RadC</fullName>
    </submittedName>
</protein>
<dbReference type="GO" id="GO:0006508">
    <property type="term" value="P:proteolysis"/>
    <property type="evidence" value="ECO:0007669"/>
    <property type="project" value="UniProtKB-KW"/>
</dbReference>
<evidence type="ECO:0000256" key="1">
    <source>
        <dbReference type="ARBA" id="ARBA00022670"/>
    </source>
</evidence>
<dbReference type="InterPro" id="IPR020891">
    <property type="entry name" value="UPF0758_CS"/>
</dbReference>
<dbReference type="PANTHER" id="PTHR30471:SF3">
    <property type="entry name" value="UPF0758 PROTEIN YEES-RELATED"/>
    <property type="match status" value="1"/>
</dbReference>
<dbReference type="Proteomes" id="UP000175973">
    <property type="component" value="Chromosome"/>
</dbReference>
<evidence type="ECO:0000313" key="9">
    <source>
        <dbReference type="Proteomes" id="UP000175973"/>
    </source>
</evidence>
<dbReference type="PROSITE" id="PS01302">
    <property type="entry name" value="UPF0758"/>
    <property type="match status" value="1"/>
</dbReference>
<dbReference type="RefSeq" id="WP_070322929.1">
    <property type="nucleotide sequence ID" value="NZ_CP015164.1"/>
</dbReference>
<dbReference type="PROSITE" id="PS50249">
    <property type="entry name" value="MPN"/>
    <property type="match status" value="1"/>
</dbReference>
<dbReference type="AlphaFoldDB" id="A0A1D8QUD7"/>
<evidence type="ECO:0000256" key="4">
    <source>
        <dbReference type="ARBA" id="ARBA00022833"/>
    </source>
</evidence>
<feature type="domain" description="MPN" evidence="7">
    <location>
        <begin position="132"/>
        <end position="254"/>
    </location>
</feature>
<keyword evidence="4" id="KW-0862">Zinc</keyword>
<evidence type="ECO:0000256" key="6">
    <source>
        <dbReference type="RuleBase" id="RU003797"/>
    </source>
</evidence>
<evidence type="ECO:0000256" key="3">
    <source>
        <dbReference type="ARBA" id="ARBA00022801"/>
    </source>
</evidence>
<keyword evidence="1" id="KW-0645">Protease</keyword>
<keyword evidence="5" id="KW-0482">Metalloprotease</keyword>
<accession>A0A1D8QUD7</accession>
<reference evidence="9" key="1">
    <citation type="submission" date="2016-04" db="EMBL/GenBank/DDBJ databases">
        <authorList>
            <person name="Jeon C.O."/>
            <person name="Cho G.Y."/>
            <person name="Jeong H.I."/>
            <person name="Kim K.H."/>
        </authorList>
    </citation>
    <scope>NUCLEOTIDE SEQUENCE [LARGE SCALE GENOMIC DNA]</scope>
    <source>
        <strain evidence="9">LMG 1590</strain>
    </source>
</reference>
<dbReference type="Gene3D" id="3.40.140.10">
    <property type="entry name" value="Cytidine Deaminase, domain 2"/>
    <property type="match status" value="1"/>
</dbReference>
<keyword evidence="2" id="KW-0479">Metal-binding</keyword>
<organism evidence="8 9">
    <name type="scientific">Acetobacter ascendens</name>
    <dbReference type="NCBI Taxonomy" id="481146"/>
    <lineage>
        <taxon>Bacteria</taxon>
        <taxon>Pseudomonadati</taxon>
        <taxon>Pseudomonadota</taxon>
        <taxon>Alphaproteobacteria</taxon>
        <taxon>Acetobacterales</taxon>
        <taxon>Acetobacteraceae</taxon>
        <taxon>Acetobacter</taxon>
    </lineage>
</organism>
<dbReference type="EMBL" id="CP015164">
    <property type="protein sequence ID" value="AOW45943.1"/>
    <property type="molecule type" value="Genomic_DNA"/>
</dbReference>
<dbReference type="GO" id="GO:0008237">
    <property type="term" value="F:metallopeptidase activity"/>
    <property type="evidence" value="ECO:0007669"/>
    <property type="project" value="UniProtKB-KW"/>
</dbReference>
<dbReference type="KEGG" id="aasc:A4S02_03195"/>
<proteinExistence type="inferred from homology"/>
<gene>
    <name evidence="8" type="ORF">A4S02_03195</name>
</gene>
<name>A0A1D8QUD7_9PROT</name>
<comment type="similarity">
    <text evidence="6">Belongs to the UPF0758 family.</text>
</comment>
<keyword evidence="9" id="KW-1185">Reference proteome</keyword>
<evidence type="ECO:0000313" key="8">
    <source>
        <dbReference type="EMBL" id="AOW45943.1"/>
    </source>
</evidence>
<keyword evidence="3" id="KW-0378">Hydrolase</keyword>
<dbReference type="NCBIfam" id="TIGR00608">
    <property type="entry name" value="radc"/>
    <property type="match status" value="1"/>
</dbReference>
<evidence type="ECO:0000256" key="5">
    <source>
        <dbReference type="ARBA" id="ARBA00023049"/>
    </source>
</evidence>
<evidence type="ECO:0000259" key="7">
    <source>
        <dbReference type="PROSITE" id="PS50249"/>
    </source>
</evidence>
<dbReference type="PANTHER" id="PTHR30471">
    <property type="entry name" value="DNA REPAIR PROTEIN RADC"/>
    <property type="match status" value="1"/>
</dbReference>
<evidence type="ECO:0000256" key="2">
    <source>
        <dbReference type="ARBA" id="ARBA00022723"/>
    </source>
</evidence>
<dbReference type="InterPro" id="IPR037518">
    <property type="entry name" value="MPN"/>
</dbReference>
<dbReference type="GO" id="GO:0046872">
    <property type="term" value="F:metal ion binding"/>
    <property type="evidence" value="ECO:0007669"/>
    <property type="project" value="UniProtKB-KW"/>
</dbReference>
<dbReference type="InterPro" id="IPR025657">
    <property type="entry name" value="RadC_JAB"/>
</dbReference>
<dbReference type="Pfam" id="PF04002">
    <property type="entry name" value="RadC"/>
    <property type="match status" value="1"/>
</dbReference>
<dbReference type="CDD" id="cd08071">
    <property type="entry name" value="MPN_DUF2466"/>
    <property type="match status" value="1"/>
</dbReference>